<keyword evidence="3" id="KW-1185">Reference proteome</keyword>
<dbReference type="AlphaFoldDB" id="A0A9D4U6W4"/>
<organism evidence="2 3">
    <name type="scientific">Adiantum capillus-veneris</name>
    <name type="common">Maidenhair fern</name>
    <dbReference type="NCBI Taxonomy" id="13818"/>
    <lineage>
        <taxon>Eukaryota</taxon>
        <taxon>Viridiplantae</taxon>
        <taxon>Streptophyta</taxon>
        <taxon>Embryophyta</taxon>
        <taxon>Tracheophyta</taxon>
        <taxon>Polypodiopsida</taxon>
        <taxon>Polypodiidae</taxon>
        <taxon>Polypodiales</taxon>
        <taxon>Pteridineae</taxon>
        <taxon>Pteridaceae</taxon>
        <taxon>Vittarioideae</taxon>
        <taxon>Adiantum</taxon>
    </lineage>
</organism>
<feature type="compositionally biased region" description="Basic and acidic residues" evidence="1">
    <location>
        <begin position="77"/>
        <end position="90"/>
    </location>
</feature>
<name>A0A9D4U6W4_ADICA</name>
<dbReference type="OrthoDB" id="1888520at2759"/>
<dbReference type="EMBL" id="JABFUD020000022">
    <property type="protein sequence ID" value="KAI5062646.1"/>
    <property type="molecule type" value="Genomic_DNA"/>
</dbReference>
<evidence type="ECO:0000313" key="2">
    <source>
        <dbReference type="EMBL" id="KAI5062646.1"/>
    </source>
</evidence>
<sequence length="118" mass="13182">MVEQLLFKGDQQGCTEKPQHIPHATIACQLKIDGGFPWISHIKGHVLVQVDGDEAGKEAHNGGFNGAPTHFQGDRNLGYERPKQKKEDQGCRVPEELDFVAYQAHGRGVHEGERERWG</sequence>
<evidence type="ECO:0000256" key="1">
    <source>
        <dbReference type="SAM" id="MobiDB-lite"/>
    </source>
</evidence>
<dbReference type="Proteomes" id="UP000886520">
    <property type="component" value="Chromosome 22"/>
</dbReference>
<evidence type="ECO:0000313" key="3">
    <source>
        <dbReference type="Proteomes" id="UP000886520"/>
    </source>
</evidence>
<accession>A0A9D4U6W4</accession>
<proteinExistence type="predicted"/>
<gene>
    <name evidence="2" type="ORF">GOP47_0023185</name>
</gene>
<reference evidence="2" key="1">
    <citation type="submission" date="2021-01" db="EMBL/GenBank/DDBJ databases">
        <title>Adiantum capillus-veneris genome.</title>
        <authorList>
            <person name="Fang Y."/>
            <person name="Liao Q."/>
        </authorList>
    </citation>
    <scope>NUCLEOTIDE SEQUENCE</scope>
    <source>
        <strain evidence="2">H3</strain>
        <tissue evidence="2">Leaf</tissue>
    </source>
</reference>
<comment type="caution">
    <text evidence="2">The sequence shown here is derived from an EMBL/GenBank/DDBJ whole genome shotgun (WGS) entry which is preliminary data.</text>
</comment>
<feature type="region of interest" description="Disordered" evidence="1">
    <location>
        <begin position="58"/>
        <end position="90"/>
    </location>
</feature>
<protein>
    <submittedName>
        <fullName evidence="2">Uncharacterized protein</fullName>
    </submittedName>
</protein>